<keyword evidence="2" id="KW-1185">Reference proteome</keyword>
<evidence type="ECO:0000313" key="2">
    <source>
        <dbReference type="Proteomes" id="UP000886653"/>
    </source>
</evidence>
<dbReference type="NCBIfam" id="TIGR04336">
    <property type="entry name" value="AmmeMemoSam_B"/>
    <property type="match status" value="1"/>
</dbReference>
<proteinExistence type="predicted"/>
<dbReference type="InterPro" id="IPR002737">
    <property type="entry name" value="MEMO1_fam"/>
</dbReference>
<gene>
    <name evidence="1" type="ORF">CROQUDRAFT_722953</name>
</gene>
<name>A0A9P6TC31_9BASI</name>
<dbReference type="Proteomes" id="UP000886653">
    <property type="component" value="Unassembled WGS sequence"/>
</dbReference>
<dbReference type="Gene3D" id="3.40.830.10">
    <property type="entry name" value="LigB-like"/>
    <property type="match status" value="1"/>
</dbReference>
<comment type="caution">
    <text evidence="1">The sequence shown here is derived from an EMBL/GenBank/DDBJ whole genome shotgun (WGS) entry which is preliminary data.</text>
</comment>
<organism evidence="1 2">
    <name type="scientific">Cronartium quercuum f. sp. fusiforme G11</name>
    <dbReference type="NCBI Taxonomy" id="708437"/>
    <lineage>
        <taxon>Eukaryota</taxon>
        <taxon>Fungi</taxon>
        <taxon>Dikarya</taxon>
        <taxon>Basidiomycota</taxon>
        <taxon>Pucciniomycotina</taxon>
        <taxon>Pucciniomycetes</taxon>
        <taxon>Pucciniales</taxon>
        <taxon>Coleosporiaceae</taxon>
        <taxon>Cronartium</taxon>
    </lineage>
</organism>
<evidence type="ECO:0000313" key="1">
    <source>
        <dbReference type="EMBL" id="KAG0146245.1"/>
    </source>
</evidence>
<dbReference type="AlphaFoldDB" id="A0A9P6TC31"/>
<accession>A0A9P6TC31</accession>
<dbReference type="OrthoDB" id="417112at2759"/>
<reference evidence="1" key="1">
    <citation type="submission" date="2013-11" db="EMBL/GenBank/DDBJ databases">
        <title>Genome sequence of the fusiform rust pathogen reveals effectors for host alternation and coevolution with pine.</title>
        <authorList>
            <consortium name="DOE Joint Genome Institute"/>
            <person name="Smith K."/>
            <person name="Pendleton A."/>
            <person name="Kubisiak T."/>
            <person name="Anderson C."/>
            <person name="Salamov A."/>
            <person name="Aerts A."/>
            <person name="Riley R."/>
            <person name="Clum A."/>
            <person name="Lindquist E."/>
            <person name="Ence D."/>
            <person name="Campbell M."/>
            <person name="Kronenberg Z."/>
            <person name="Feau N."/>
            <person name="Dhillon B."/>
            <person name="Hamelin R."/>
            <person name="Burleigh J."/>
            <person name="Smith J."/>
            <person name="Yandell M."/>
            <person name="Nelson C."/>
            <person name="Grigoriev I."/>
            <person name="Davis J."/>
        </authorList>
    </citation>
    <scope>NUCLEOTIDE SEQUENCE</scope>
    <source>
        <strain evidence="1">G11</strain>
    </source>
</reference>
<dbReference type="Pfam" id="PF01875">
    <property type="entry name" value="Memo"/>
    <property type="match status" value="1"/>
</dbReference>
<sequence>MVWCTNKSHAGHASLAQRLLGPTKLSRFSPLSATCPSKRVILLGPSHQVYLECCAPSGCTTFATPLSDLSIDTQSQSTLFTLSFELFGKLDDFTFLLNV</sequence>
<protein>
    <submittedName>
        <fullName evidence="1">Uncharacterized protein</fullName>
    </submittedName>
</protein>
<dbReference type="EMBL" id="MU167263">
    <property type="protein sequence ID" value="KAG0146245.1"/>
    <property type="molecule type" value="Genomic_DNA"/>
</dbReference>